<evidence type="ECO:0000313" key="2">
    <source>
        <dbReference type="EMBL" id="QFZ75438.1"/>
    </source>
</evidence>
<dbReference type="RefSeq" id="WP_153289701.1">
    <property type="nucleotide sequence ID" value="NZ_CP045643.1"/>
</dbReference>
<feature type="transmembrane region" description="Helical" evidence="1">
    <location>
        <begin position="72"/>
        <end position="92"/>
    </location>
</feature>
<name>A0A5Q0LEQ7_9ACTN</name>
<organism evidence="2 3">
    <name type="scientific">Streptomyces fagopyri</name>
    <dbReference type="NCBI Taxonomy" id="2662397"/>
    <lineage>
        <taxon>Bacteria</taxon>
        <taxon>Bacillati</taxon>
        <taxon>Actinomycetota</taxon>
        <taxon>Actinomycetes</taxon>
        <taxon>Kitasatosporales</taxon>
        <taxon>Streptomycetaceae</taxon>
        <taxon>Streptomyces</taxon>
    </lineage>
</organism>
<dbReference type="KEGG" id="sfy:GFH48_21150"/>
<keyword evidence="3" id="KW-1185">Reference proteome</keyword>
<reference evidence="2 3" key="1">
    <citation type="submission" date="2019-10" db="EMBL/GenBank/DDBJ databases">
        <title>A novel species.</title>
        <authorList>
            <person name="Gao J."/>
        </authorList>
    </citation>
    <scope>NUCLEOTIDE SEQUENCE [LARGE SCALE GENOMIC DNA]</scope>
    <source>
        <strain evidence="2 3">QMT-28</strain>
    </source>
</reference>
<keyword evidence="1" id="KW-0812">Transmembrane</keyword>
<feature type="transmembrane region" description="Helical" evidence="1">
    <location>
        <begin position="165"/>
        <end position="183"/>
    </location>
</feature>
<keyword evidence="1" id="KW-1133">Transmembrane helix</keyword>
<evidence type="ECO:0000313" key="3">
    <source>
        <dbReference type="Proteomes" id="UP000326179"/>
    </source>
</evidence>
<protein>
    <submittedName>
        <fullName evidence="2">Uncharacterized protein</fullName>
    </submittedName>
</protein>
<proteinExistence type="predicted"/>
<dbReference type="EMBL" id="CP045643">
    <property type="protein sequence ID" value="QFZ75438.1"/>
    <property type="molecule type" value="Genomic_DNA"/>
</dbReference>
<feature type="transmembrane region" description="Helical" evidence="1">
    <location>
        <begin position="104"/>
        <end position="125"/>
    </location>
</feature>
<dbReference type="AlphaFoldDB" id="A0A5Q0LEQ7"/>
<keyword evidence="1" id="KW-0472">Membrane</keyword>
<sequence>MTKERAPQMLWGQAHVPIRACRQLLGTSQPKRRGLFAVSSGQRHVMTAGDDEAATQRAADARLWALEMHEKAVFYQVGNLFLLAQSLLIVAFTSALTNAESTRAALMLHVIAVFGLVTSLAWAYMAHRQLKFNRRLQHRVRLRFPDYAETLDDVRSPGLRSKVMVVYLLPLVATSTWCVFLALA</sequence>
<evidence type="ECO:0000256" key="1">
    <source>
        <dbReference type="SAM" id="Phobius"/>
    </source>
</evidence>
<dbReference type="Proteomes" id="UP000326179">
    <property type="component" value="Chromosome"/>
</dbReference>
<gene>
    <name evidence="2" type="ORF">GFH48_21150</name>
</gene>
<accession>A0A5Q0LEQ7</accession>